<keyword evidence="1" id="KW-0378">Hydrolase</keyword>
<dbReference type="Pfam" id="PF21530">
    <property type="entry name" value="Pif1_2B_dom"/>
    <property type="match status" value="1"/>
</dbReference>
<dbReference type="GO" id="GO:0005524">
    <property type="term" value="F:ATP binding"/>
    <property type="evidence" value="ECO:0007669"/>
    <property type="project" value="UniProtKB-KW"/>
</dbReference>
<feature type="compositionally biased region" description="Polar residues" evidence="2">
    <location>
        <begin position="60"/>
        <end position="71"/>
    </location>
</feature>
<feature type="compositionally biased region" description="Low complexity" evidence="2">
    <location>
        <begin position="143"/>
        <end position="164"/>
    </location>
</feature>
<feature type="domain" description="Helitron helicase-like" evidence="4">
    <location>
        <begin position="644"/>
        <end position="827"/>
    </location>
</feature>
<dbReference type="Pfam" id="PF14214">
    <property type="entry name" value="Helitron_like_N"/>
    <property type="match status" value="1"/>
</dbReference>
<keyword evidence="1" id="KW-0067">ATP-binding</keyword>
<dbReference type="PANTHER" id="PTHR10492">
    <property type="match status" value="1"/>
</dbReference>
<keyword evidence="1" id="KW-0547">Nucleotide-binding</keyword>
<dbReference type="OrthoDB" id="3366231at2759"/>
<feature type="domain" description="DNA helicase Pif1-like DEAD-box helicase" evidence="3">
    <location>
        <begin position="1263"/>
        <end position="1473"/>
    </location>
</feature>
<comment type="cofactor">
    <cofactor evidence="1">
        <name>Mg(2+)</name>
        <dbReference type="ChEBI" id="CHEBI:18420"/>
    </cofactor>
</comment>
<evidence type="ECO:0000313" key="6">
    <source>
        <dbReference type="EMBL" id="PPQ82287.1"/>
    </source>
</evidence>
<comment type="caution">
    <text evidence="6">The sequence shown here is derived from an EMBL/GenBank/DDBJ whole genome shotgun (WGS) entry which is preliminary data.</text>
</comment>
<keyword evidence="1" id="KW-0234">DNA repair</keyword>
<evidence type="ECO:0000259" key="3">
    <source>
        <dbReference type="Pfam" id="PF05970"/>
    </source>
</evidence>
<keyword evidence="1" id="KW-0347">Helicase</keyword>
<accession>A0A409WUX5</accession>
<evidence type="ECO:0000313" key="7">
    <source>
        <dbReference type="Proteomes" id="UP000283269"/>
    </source>
</evidence>
<dbReference type="SUPFAM" id="SSF52540">
    <property type="entry name" value="P-loop containing nucleoside triphosphate hydrolases"/>
    <property type="match status" value="2"/>
</dbReference>
<dbReference type="InterPro" id="IPR027417">
    <property type="entry name" value="P-loop_NTPase"/>
</dbReference>
<organism evidence="6 7">
    <name type="scientific">Psilocybe cyanescens</name>
    <dbReference type="NCBI Taxonomy" id="93625"/>
    <lineage>
        <taxon>Eukaryota</taxon>
        <taxon>Fungi</taxon>
        <taxon>Dikarya</taxon>
        <taxon>Basidiomycota</taxon>
        <taxon>Agaricomycotina</taxon>
        <taxon>Agaricomycetes</taxon>
        <taxon>Agaricomycetidae</taxon>
        <taxon>Agaricales</taxon>
        <taxon>Agaricineae</taxon>
        <taxon>Strophariaceae</taxon>
        <taxon>Psilocybe</taxon>
    </lineage>
</organism>
<reference evidence="6 7" key="1">
    <citation type="journal article" date="2018" name="Evol. Lett.">
        <title>Horizontal gene cluster transfer increased hallucinogenic mushroom diversity.</title>
        <authorList>
            <person name="Reynolds H.T."/>
            <person name="Vijayakumar V."/>
            <person name="Gluck-Thaler E."/>
            <person name="Korotkin H.B."/>
            <person name="Matheny P.B."/>
            <person name="Slot J.C."/>
        </authorList>
    </citation>
    <scope>NUCLEOTIDE SEQUENCE [LARGE SCALE GENOMIC DNA]</scope>
    <source>
        <strain evidence="6 7">2631</strain>
    </source>
</reference>
<feature type="region of interest" description="Disordered" evidence="2">
    <location>
        <begin position="292"/>
        <end position="316"/>
    </location>
</feature>
<feature type="compositionally biased region" description="Basic residues" evidence="2">
    <location>
        <begin position="120"/>
        <end position="129"/>
    </location>
</feature>
<dbReference type="EC" id="5.6.2.3" evidence="1"/>
<sequence>MDDTLSSPQRHQQHTRQVLRQLAQNVEESLRRRSATARPQTPTPLPGHVERIRANRRSGNRVSRTLDLQSSPRRRQPNGLQSENAAPTASTLDSQTTRVTTPTPSLLPLINCNSITRQHHTANHTRQHQIRAESPLLPPPATPLSSPLRPLAILPTPPLTTAAPSHTNGLRRPSNRTTSLNATSLTPSPSLPLNLPLYPSGATRAPNARSLAQRRRRERERNLQQRVQPANVDSVNLPTPPLTQVNVETRIAQPGPSREGIQQNEQQPDVCSVDDEDIEQVYQAADEGIQDTADGTEEHNGLLLRQRDPPAQRAERRRRENLFLAARKPYRDPPQRHDLGLMDVPCPSCSALHWMDEKLSDSSKLHPRFGTCCMGGKVQLPTLQEPPEPLRQLLTAQDQEAVKFRDEIWKYNRAFAFTSLGVSEDHSVNEGRRRGPPVFRIFGELHHLSGALESERPAIPRYAQLFLYEPRAALEARVYNNADLNRGIMQELQTMLEEYHQYVPVYRHAHEILQQYDPADDAVVRLRLSPGLDRRRYNLPTADEVAVILPGNQSTEPRDIVLRLRSGPLYRISDLHPAYTPLQYPLLFPRGENGWYPEMLLHESEDQRDRRLQRRGQRQEQRRNCGLEVQSTLPESRRLTLTRYVAHRIHFRSHEFNPLHHGGRLFTRYVVDMFASADQQRLSWILRNQPTFRAARFNNLEDAAAHDEDNLNLNDLGQCVILPSSYIGGPRNMAQGFQDSMAIARYFRKVDIFLTVTTNPHWTEIERELLPGQTAYDRPDLVARVFQLKKKAIVDHIYKHGIFSQAAAYVYTIEFQKRGLPHMHCLIFLKEPYKLLTPEDIDSCISACWPDPELQPLLFDTVKRCMVHGPCGADNPNAQCMKDGNGKCAKHYPKDFQEFTTMDGHGYPLYRRPNDGRAYEVGGKMVDNRNIVPYPPFLCGLFDCHINIECAISLGTFKYAFKYIQKGPDRASLEVNLRDEVKQFIDGRYISAPDAVWRIFHYELHEQIPNVVRLQVHLPDHHMVVFNPHDNIQAVLECGAHQRTTLTAFFEANADSSPLGEEARKYIYQEFPQHFVYDSNKKKWKLRKKGFALGRMYFIKPTAGEQFYLRTLLTVVKGPKSFEDLRRVPGQAEPLPTFYAACLARGLLEDDGEWRLCLQEACEMQTGTRLRHLFATLLLFGELAQPNTLWNEFRNHICDDLEWRLQAMEKILGDSGHSLANFPGMPQPQQDWTALTLNPLIAEQLNYNRDAERTELDARLPTLNDDQRAAYTRIIESIEREEGKIFFLNGPGGTGKTYVYNTICAKIRSEGKIILCISSSGISALLIRGGRTAHSMFKIPIDTLSEGSVCGIPKDSSRADLLRSTKAIIWDEIGAQHRHAVEAVDRTFRDICNDDRPFAGITVVLGGDFLQTLPVVPKGSREDIVDATIQRSHLWENIEILFLQQNMRLQQGTADVQQFSQWLLEVGHGQNMVNNSQVRFPEHMRIQDANSLINTVYPAIDSTPPPPPEYFLNRMILAPRNADVGELNQQILEKMSGNAQQYISADEMLREAGADPQDEDHIPIEFLRSINSSSLPPGELNLKVGCPIILLRNLSPSLGLCNGTWMIVTRMRDRVLEVRLIGGEHDGEIAMIPRITLTPSSRAADVTFRFKRRQFPVRLAFALSINKSQGQSVKYVGLDVRIPVFAHGQLYVALSRATSSQNIKILLPDNAIDTLTSNVVYEEVLLN</sequence>
<dbReference type="InterPro" id="IPR025476">
    <property type="entry name" value="Helitron_helicase-like"/>
</dbReference>
<feature type="compositionally biased region" description="Polar residues" evidence="2">
    <location>
        <begin position="227"/>
        <end position="241"/>
    </location>
</feature>
<evidence type="ECO:0000256" key="1">
    <source>
        <dbReference type="RuleBase" id="RU363044"/>
    </source>
</evidence>
<evidence type="ECO:0000259" key="5">
    <source>
        <dbReference type="Pfam" id="PF21530"/>
    </source>
</evidence>
<name>A0A409WUX5_PSICY</name>
<dbReference type="EMBL" id="NHYD01003153">
    <property type="protein sequence ID" value="PPQ82287.1"/>
    <property type="molecule type" value="Genomic_DNA"/>
</dbReference>
<dbReference type="GO" id="GO:0000723">
    <property type="term" value="P:telomere maintenance"/>
    <property type="evidence" value="ECO:0007669"/>
    <property type="project" value="InterPro"/>
</dbReference>
<dbReference type="GO" id="GO:0006281">
    <property type="term" value="P:DNA repair"/>
    <property type="evidence" value="ECO:0007669"/>
    <property type="project" value="UniProtKB-KW"/>
</dbReference>
<dbReference type="GO" id="GO:0043139">
    <property type="term" value="F:5'-3' DNA helicase activity"/>
    <property type="evidence" value="ECO:0007669"/>
    <property type="project" value="UniProtKB-EC"/>
</dbReference>
<dbReference type="STRING" id="93625.A0A409WUX5"/>
<proteinExistence type="inferred from homology"/>
<dbReference type="InterPro" id="IPR010285">
    <property type="entry name" value="DNA_helicase_pif1-like_DEAD"/>
</dbReference>
<keyword evidence="7" id="KW-1185">Reference proteome</keyword>
<dbReference type="Gene3D" id="3.40.50.300">
    <property type="entry name" value="P-loop containing nucleotide triphosphate hydrolases"/>
    <property type="match status" value="1"/>
</dbReference>
<comment type="similarity">
    <text evidence="1">Belongs to the helicase family.</text>
</comment>
<feature type="compositionally biased region" description="Basic and acidic residues" evidence="2">
    <location>
        <begin position="296"/>
        <end position="316"/>
    </location>
</feature>
<gene>
    <name evidence="6" type="ORF">CVT25_008437</name>
</gene>
<dbReference type="GO" id="GO:0006310">
    <property type="term" value="P:DNA recombination"/>
    <property type="evidence" value="ECO:0007669"/>
    <property type="project" value="UniProtKB-KW"/>
</dbReference>
<feature type="region of interest" description="Disordered" evidence="2">
    <location>
        <begin position="120"/>
        <end position="241"/>
    </location>
</feature>
<protein>
    <recommendedName>
        <fullName evidence="1">ATP-dependent DNA helicase</fullName>
        <ecNumber evidence="1">5.6.2.3</ecNumber>
    </recommendedName>
</protein>
<comment type="catalytic activity">
    <reaction evidence="1">
        <text>ATP + H2O = ADP + phosphate + H(+)</text>
        <dbReference type="Rhea" id="RHEA:13065"/>
        <dbReference type="ChEBI" id="CHEBI:15377"/>
        <dbReference type="ChEBI" id="CHEBI:15378"/>
        <dbReference type="ChEBI" id="CHEBI:30616"/>
        <dbReference type="ChEBI" id="CHEBI:43474"/>
        <dbReference type="ChEBI" id="CHEBI:456216"/>
        <dbReference type="EC" id="5.6.2.3"/>
    </reaction>
</comment>
<evidence type="ECO:0000256" key="2">
    <source>
        <dbReference type="SAM" id="MobiDB-lite"/>
    </source>
</evidence>
<evidence type="ECO:0000259" key="4">
    <source>
        <dbReference type="Pfam" id="PF14214"/>
    </source>
</evidence>
<feature type="compositionally biased region" description="Polar residues" evidence="2">
    <location>
        <begin position="78"/>
        <end position="104"/>
    </location>
</feature>
<dbReference type="GO" id="GO:0016887">
    <property type="term" value="F:ATP hydrolysis activity"/>
    <property type="evidence" value="ECO:0007669"/>
    <property type="project" value="RHEA"/>
</dbReference>
<dbReference type="Proteomes" id="UP000283269">
    <property type="component" value="Unassembled WGS sequence"/>
</dbReference>
<feature type="region of interest" description="Disordered" evidence="2">
    <location>
        <begin position="28"/>
        <end position="107"/>
    </location>
</feature>
<keyword evidence="1" id="KW-0227">DNA damage</keyword>
<feature type="compositionally biased region" description="Low complexity" evidence="2">
    <location>
        <begin position="177"/>
        <end position="197"/>
    </location>
</feature>
<feature type="domain" description="DNA helicase Pif1-like 2B" evidence="5">
    <location>
        <begin position="1565"/>
        <end position="1610"/>
    </location>
</feature>
<dbReference type="PANTHER" id="PTHR10492:SF57">
    <property type="entry name" value="ATP-DEPENDENT DNA HELICASE"/>
    <property type="match status" value="1"/>
</dbReference>
<keyword evidence="1" id="KW-0233">DNA recombination</keyword>
<dbReference type="InterPro" id="IPR049163">
    <property type="entry name" value="Pif1-like_2B_dom"/>
</dbReference>
<dbReference type="CDD" id="cd18809">
    <property type="entry name" value="SF1_C_RecD"/>
    <property type="match status" value="1"/>
</dbReference>
<dbReference type="Pfam" id="PF05970">
    <property type="entry name" value="PIF1"/>
    <property type="match status" value="1"/>
</dbReference>
<dbReference type="InParanoid" id="A0A409WUX5"/>